<gene>
    <name evidence="1" type="ORF">ACFLIM_35955</name>
</gene>
<dbReference type="InterPro" id="IPR036374">
    <property type="entry name" value="OxRdtase_Mopterin-bd_sf"/>
</dbReference>
<accession>A0ABW7AR57</accession>
<dbReference type="SUPFAM" id="SSF56524">
    <property type="entry name" value="Oxidoreductase molybdopterin-binding domain"/>
    <property type="match status" value="1"/>
</dbReference>
<reference evidence="1 2" key="1">
    <citation type="submission" date="2024-10" db="EMBL/GenBank/DDBJ databases">
        <authorList>
            <person name="Topkara A.R."/>
            <person name="Saygin H."/>
        </authorList>
    </citation>
    <scope>NUCLEOTIDE SEQUENCE [LARGE SCALE GENOMIC DNA]</scope>
    <source>
        <strain evidence="1 2">M3C6</strain>
    </source>
</reference>
<keyword evidence="2" id="KW-1185">Reference proteome</keyword>
<protein>
    <submittedName>
        <fullName evidence="1">Uncharacterized protein</fullName>
    </submittedName>
</protein>
<dbReference type="RefSeq" id="WP_393172840.1">
    <property type="nucleotide sequence ID" value="NZ_JBICRM010000029.1"/>
</dbReference>
<evidence type="ECO:0000313" key="1">
    <source>
        <dbReference type="EMBL" id="MFG1708609.1"/>
    </source>
</evidence>
<dbReference type="Proteomes" id="UP001603978">
    <property type="component" value="Unassembled WGS sequence"/>
</dbReference>
<name>A0ABW7AR57_9ACTN</name>
<proteinExistence type="predicted"/>
<dbReference type="Gene3D" id="3.90.420.10">
    <property type="entry name" value="Oxidoreductase, molybdopterin-binding domain"/>
    <property type="match status" value="1"/>
</dbReference>
<organism evidence="1 2">
    <name type="scientific">Nonomuraea marmarensis</name>
    <dbReference type="NCBI Taxonomy" id="3351344"/>
    <lineage>
        <taxon>Bacteria</taxon>
        <taxon>Bacillati</taxon>
        <taxon>Actinomycetota</taxon>
        <taxon>Actinomycetes</taxon>
        <taxon>Streptosporangiales</taxon>
        <taxon>Streptosporangiaceae</taxon>
        <taxon>Nonomuraea</taxon>
    </lineage>
</organism>
<comment type="caution">
    <text evidence="1">The sequence shown here is derived from an EMBL/GenBank/DDBJ whole genome shotgun (WGS) entry which is preliminary data.</text>
</comment>
<evidence type="ECO:0000313" key="2">
    <source>
        <dbReference type="Proteomes" id="UP001603978"/>
    </source>
</evidence>
<sequence length="68" mass="7528">MLLLVAGALLARLPQHTVRLPIACVEGWSVECEWSGVRLRDLINQADGSPEAFLTGRVPRAERLLPQH</sequence>
<dbReference type="EMBL" id="JBICRM010000029">
    <property type="protein sequence ID" value="MFG1708609.1"/>
    <property type="molecule type" value="Genomic_DNA"/>
</dbReference>